<feature type="region of interest" description="Disordered" evidence="1">
    <location>
        <begin position="51"/>
        <end position="80"/>
    </location>
</feature>
<organism evidence="2 3">
    <name type="scientific">Fusarium solani</name>
    <name type="common">Filamentous fungus</name>
    <dbReference type="NCBI Taxonomy" id="169388"/>
    <lineage>
        <taxon>Eukaryota</taxon>
        <taxon>Fungi</taxon>
        <taxon>Dikarya</taxon>
        <taxon>Ascomycota</taxon>
        <taxon>Pezizomycotina</taxon>
        <taxon>Sordariomycetes</taxon>
        <taxon>Hypocreomycetidae</taxon>
        <taxon>Hypocreales</taxon>
        <taxon>Nectriaceae</taxon>
        <taxon>Fusarium</taxon>
        <taxon>Fusarium solani species complex</taxon>
    </lineage>
</organism>
<evidence type="ECO:0008006" key="4">
    <source>
        <dbReference type="Google" id="ProtNLM"/>
    </source>
</evidence>
<feature type="compositionally biased region" description="Polar residues" evidence="1">
    <location>
        <begin position="68"/>
        <end position="79"/>
    </location>
</feature>
<proteinExistence type="predicted"/>
<feature type="compositionally biased region" description="Polar residues" evidence="1">
    <location>
        <begin position="394"/>
        <end position="409"/>
    </location>
</feature>
<feature type="compositionally biased region" description="Basic and acidic residues" evidence="1">
    <location>
        <begin position="56"/>
        <end position="67"/>
    </location>
</feature>
<dbReference type="OrthoDB" id="5153959at2759"/>
<dbReference type="AlphaFoldDB" id="A0A9P9GZR4"/>
<gene>
    <name evidence="2" type="ORF">B0J15DRAFT_60334</name>
</gene>
<evidence type="ECO:0000313" key="2">
    <source>
        <dbReference type="EMBL" id="KAH7248341.1"/>
    </source>
</evidence>
<keyword evidence="3" id="KW-1185">Reference proteome</keyword>
<feature type="region of interest" description="Disordered" evidence="1">
    <location>
        <begin position="1"/>
        <end position="38"/>
    </location>
</feature>
<evidence type="ECO:0000313" key="3">
    <source>
        <dbReference type="Proteomes" id="UP000736672"/>
    </source>
</evidence>
<evidence type="ECO:0000256" key="1">
    <source>
        <dbReference type="SAM" id="MobiDB-lite"/>
    </source>
</evidence>
<dbReference type="EMBL" id="JAGTJS010000014">
    <property type="protein sequence ID" value="KAH7248341.1"/>
    <property type="molecule type" value="Genomic_DNA"/>
</dbReference>
<protein>
    <recommendedName>
        <fullName evidence="4">Myb-like domain-containing protein</fullName>
    </recommendedName>
</protein>
<sequence length="547" mass="58904">MASAAFDSEQQKLWQSLTPPASQPDMASSHDKEALSALGKSRDTAICILSDVEPDTEGKDGESRELNSSHSYATRTSTPDYLDLTGTEHCATESEAAIGVVTAPTVSPASAEAASAWPSEMQVSHPADAEPSQKSCEMNHILTRGASAYQDVNIANPPTSPESQPYPVAADGQQLRPVPVSDRSNIILDAVSGHGAYRGAQGHPDSSSTYTHSPRTASPAEVAQAPLQESEVPAGSSRDDAISEAHTPSPSRPSAEPHQGQVLDDVGCASSDAKSGVTEAGFGSPSKAQVSSPSPSLRRSRRKSLQMHKTMQFKDGDADSETSGSEDGFNGLESQQQEEDSPSLPDGEYSSSEDDDVDDVHQGRKRRKVSKPPACPDRSIPTSSRSSRQRRSATHTAQSPGGLRTSTCGIESPKPSQALPAPSEASTLLAGFEEWSLENASMKRITEDGRTTFQFQFEWPLCPNHPQATSVILDSIRSVATRKQTKRAPAMRPKYSDDEDNFLIRLKEGKQLGWAEIRRRFAQRYSERGVSGLQVHYYTKLKGRGRT</sequence>
<reference evidence="2" key="1">
    <citation type="journal article" date="2021" name="Nat. Commun.">
        <title>Genetic determinants of endophytism in the Arabidopsis root mycobiome.</title>
        <authorList>
            <person name="Mesny F."/>
            <person name="Miyauchi S."/>
            <person name="Thiergart T."/>
            <person name="Pickel B."/>
            <person name="Atanasova L."/>
            <person name="Karlsson M."/>
            <person name="Huettel B."/>
            <person name="Barry K.W."/>
            <person name="Haridas S."/>
            <person name="Chen C."/>
            <person name="Bauer D."/>
            <person name="Andreopoulos W."/>
            <person name="Pangilinan J."/>
            <person name="LaButti K."/>
            <person name="Riley R."/>
            <person name="Lipzen A."/>
            <person name="Clum A."/>
            <person name="Drula E."/>
            <person name="Henrissat B."/>
            <person name="Kohler A."/>
            <person name="Grigoriev I.V."/>
            <person name="Martin F.M."/>
            <person name="Hacquard S."/>
        </authorList>
    </citation>
    <scope>NUCLEOTIDE SEQUENCE</scope>
    <source>
        <strain evidence="2">FSSC 5 MPI-SDFR-AT-0091</strain>
    </source>
</reference>
<feature type="compositionally biased region" description="Low complexity" evidence="1">
    <location>
        <begin position="110"/>
        <end position="119"/>
    </location>
</feature>
<feature type="compositionally biased region" description="Polar residues" evidence="1">
    <location>
        <begin position="204"/>
        <end position="216"/>
    </location>
</feature>
<feature type="region of interest" description="Disordered" evidence="1">
    <location>
        <begin position="110"/>
        <end position="133"/>
    </location>
</feature>
<feature type="compositionally biased region" description="Polar residues" evidence="1">
    <location>
        <begin position="11"/>
        <end position="20"/>
    </location>
</feature>
<name>A0A9P9GZR4_FUSSL</name>
<accession>A0A9P9GZR4</accession>
<comment type="caution">
    <text evidence="2">The sequence shown here is derived from an EMBL/GenBank/DDBJ whole genome shotgun (WGS) entry which is preliminary data.</text>
</comment>
<dbReference type="Proteomes" id="UP000736672">
    <property type="component" value="Unassembled WGS sequence"/>
</dbReference>
<feature type="region of interest" description="Disordered" evidence="1">
    <location>
        <begin position="148"/>
        <end position="424"/>
    </location>
</feature>